<reference evidence="18 19" key="1">
    <citation type="submission" date="2017-06" db="EMBL/GenBank/DDBJ databases">
        <title>Ant-infecting Ophiocordyceps genomes reveal a high diversity of potential behavioral manipulation genes and a possible major role for enterotoxins.</title>
        <authorList>
            <person name="De Bekker C."/>
            <person name="Evans H.C."/>
            <person name="Brachmann A."/>
            <person name="Hughes D.P."/>
        </authorList>
    </citation>
    <scope>NUCLEOTIDE SEQUENCE [LARGE SCALE GENOMIC DNA]</scope>
    <source>
        <strain evidence="18 19">1348a</strain>
    </source>
</reference>
<feature type="domain" description="Glycoside hydrolase family 31 TIM barrel" evidence="15">
    <location>
        <begin position="434"/>
        <end position="762"/>
    </location>
</feature>
<feature type="domain" description="Glycosyl hydrolase family 31 C-terminal" evidence="17">
    <location>
        <begin position="770"/>
        <end position="859"/>
    </location>
</feature>
<dbReference type="PANTHER" id="PTHR22762:SF54">
    <property type="entry name" value="BCDNA.GH04962"/>
    <property type="match status" value="1"/>
</dbReference>
<accession>A0A2C5YAC3</accession>
<feature type="chain" id="PRO_5013333350" description="alpha-glucosidase" evidence="14">
    <location>
        <begin position="31"/>
        <end position="1009"/>
    </location>
</feature>
<evidence type="ECO:0000256" key="2">
    <source>
        <dbReference type="ARBA" id="ARBA00004240"/>
    </source>
</evidence>
<evidence type="ECO:0000256" key="10">
    <source>
        <dbReference type="ARBA" id="ARBA00023295"/>
    </source>
</evidence>
<dbReference type="GO" id="GO:0004558">
    <property type="term" value="F:alpha-1,4-glucosidase activity"/>
    <property type="evidence" value="ECO:0007669"/>
    <property type="project" value="UniProtKB-EC"/>
</dbReference>
<dbReference type="InterPro" id="IPR013780">
    <property type="entry name" value="Glyco_hydro_b"/>
</dbReference>
<dbReference type="InterPro" id="IPR017853">
    <property type="entry name" value="GH"/>
</dbReference>
<feature type="signal peptide" evidence="14">
    <location>
        <begin position="1"/>
        <end position="30"/>
    </location>
</feature>
<feature type="region of interest" description="Disordered" evidence="13">
    <location>
        <begin position="207"/>
        <end position="290"/>
    </location>
</feature>
<proteinExistence type="inferred from homology"/>
<evidence type="ECO:0000256" key="3">
    <source>
        <dbReference type="ARBA" id="ARBA00004833"/>
    </source>
</evidence>
<gene>
    <name evidence="18" type="ORF">CDD82_4627</name>
</gene>
<dbReference type="SUPFAM" id="SSF51011">
    <property type="entry name" value="Glycosyl hydrolase domain"/>
    <property type="match status" value="1"/>
</dbReference>
<comment type="similarity">
    <text evidence="4 12">Belongs to the glycosyl hydrolase 31 family.</text>
</comment>
<keyword evidence="9" id="KW-0325">Glycoprotein</keyword>
<evidence type="ECO:0000259" key="16">
    <source>
        <dbReference type="Pfam" id="PF13802"/>
    </source>
</evidence>
<dbReference type="Proteomes" id="UP000224854">
    <property type="component" value="Unassembled WGS sequence"/>
</dbReference>
<evidence type="ECO:0000256" key="13">
    <source>
        <dbReference type="SAM" id="MobiDB-lite"/>
    </source>
</evidence>
<keyword evidence="10 12" id="KW-0326">Glycosidase</keyword>
<keyword evidence="19" id="KW-1185">Reference proteome</keyword>
<dbReference type="GO" id="GO:0030246">
    <property type="term" value="F:carbohydrate binding"/>
    <property type="evidence" value="ECO:0007669"/>
    <property type="project" value="InterPro"/>
</dbReference>
<name>A0A2C5YAC3_9HYPO</name>
<dbReference type="SUPFAM" id="SSF74650">
    <property type="entry name" value="Galactose mutarotase-like"/>
    <property type="match status" value="1"/>
</dbReference>
<dbReference type="SUPFAM" id="SSF51445">
    <property type="entry name" value="(Trans)glycosidases"/>
    <property type="match status" value="1"/>
</dbReference>
<comment type="subcellular location">
    <subcellularLocation>
        <location evidence="2">Endoplasmic reticulum</location>
    </subcellularLocation>
</comment>
<dbReference type="AlphaFoldDB" id="A0A2C5YAC3"/>
<evidence type="ECO:0000256" key="11">
    <source>
        <dbReference type="ARBA" id="ARBA00042895"/>
    </source>
</evidence>
<feature type="domain" description="Glycoside hydrolase family 31 N-terminal" evidence="16">
    <location>
        <begin position="98"/>
        <end position="377"/>
    </location>
</feature>
<evidence type="ECO:0000256" key="1">
    <source>
        <dbReference type="ARBA" id="ARBA00001657"/>
    </source>
</evidence>
<dbReference type="InterPro" id="IPR000322">
    <property type="entry name" value="Glyco_hydro_31_TIM"/>
</dbReference>
<dbReference type="GO" id="GO:0005975">
    <property type="term" value="P:carbohydrate metabolic process"/>
    <property type="evidence" value="ECO:0007669"/>
    <property type="project" value="InterPro"/>
</dbReference>
<evidence type="ECO:0000256" key="8">
    <source>
        <dbReference type="ARBA" id="ARBA00022824"/>
    </source>
</evidence>
<keyword evidence="7 12" id="KW-0378">Hydrolase</keyword>
<dbReference type="Pfam" id="PF21365">
    <property type="entry name" value="Glyco_hydro_31_3rd"/>
    <property type="match status" value="1"/>
</dbReference>
<feature type="compositionally biased region" description="Basic and acidic residues" evidence="13">
    <location>
        <begin position="236"/>
        <end position="248"/>
    </location>
</feature>
<dbReference type="InterPro" id="IPR025887">
    <property type="entry name" value="Glyco_hydro_31_N_dom"/>
</dbReference>
<comment type="catalytic activity">
    <reaction evidence="1">
        <text>Hydrolysis of terminal, non-reducing (1-&gt;4)-linked alpha-D-glucose residues with release of alpha-D-glucose.</text>
        <dbReference type="EC" id="3.2.1.20"/>
    </reaction>
</comment>
<evidence type="ECO:0000256" key="12">
    <source>
        <dbReference type="RuleBase" id="RU361185"/>
    </source>
</evidence>
<dbReference type="GO" id="GO:0017177">
    <property type="term" value="C:glucosidase II complex"/>
    <property type="evidence" value="ECO:0007669"/>
    <property type="project" value="TreeGrafter"/>
</dbReference>
<dbReference type="InterPro" id="IPR030458">
    <property type="entry name" value="Glyco_hydro_31_AS"/>
</dbReference>
<evidence type="ECO:0000259" key="15">
    <source>
        <dbReference type="Pfam" id="PF01055"/>
    </source>
</evidence>
<organism evidence="18 19">
    <name type="scientific">Ophiocordyceps australis</name>
    <dbReference type="NCBI Taxonomy" id="1399860"/>
    <lineage>
        <taxon>Eukaryota</taxon>
        <taxon>Fungi</taxon>
        <taxon>Dikarya</taxon>
        <taxon>Ascomycota</taxon>
        <taxon>Pezizomycotina</taxon>
        <taxon>Sordariomycetes</taxon>
        <taxon>Hypocreomycetidae</taxon>
        <taxon>Hypocreales</taxon>
        <taxon>Ophiocordycipitaceae</taxon>
        <taxon>Ophiocordyceps</taxon>
    </lineage>
</organism>
<dbReference type="GO" id="GO:0006491">
    <property type="term" value="P:N-glycan processing"/>
    <property type="evidence" value="ECO:0007669"/>
    <property type="project" value="TreeGrafter"/>
</dbReference>
<dbReference type="Gene3D" id="2.60.40.1180">
    <property type="entry name" value="Golgi alpha-mannosidase II"/>
    <property type="match status" value="2"/>
</dbReference>
<keyword evidence="8" id="KW-0256">Endoplasmic reticulum</keyword>
<dbReference type="Pfam" id="PF01055">
    <property type="entry name" value="Glyco_hydro_31_2nd"/>
    <property type="match status" value="1"/>
</dbReference>
<dbReference type="CDD" id="cd06603">
    <property type="entry name" value="GH31_GANC_GANAB_alpha"/>
    <property type="match status" value="1"/>
</dbReference>
<feature type="compositionally biased region" description="Polar residues" evidence="13">
    <location>
        <begin position="254"/>
        <end position="264"/>
    </location>
</feature>
<evidence type="ECO:0000256" key="14">
    <source>
        <dbReference type="SAM" id="SignalP"/>
    </source>
</evidence>
<dbReference type="PROSITE" id="PS00129">
    <property type="entry name" value="GLYCOSYL_HYDROL_F31_1"/>
    <property type="match status" value="1"/>
</dbReference>
<dbReference type="Gene3D" id="2.60.40.1760">
    <property type="entry name" value="glycosyl hydrolase (family 31)"/>
    <property type="match status" value="1"/>
</dbReference>
<evidence type="ECO:0000256" key="4">
    <source>
        <dbReference type="ARBA" id="ARBA00007806"/>
    </source>
</evidence>
<comment type="pathway">
    <text evidence="3">Glycan metabolism; N-glycan metabolism.</text>
</comment>
<dbReference type="Gene3D" id="3.20.20.80">
    <property type="entry name" value="Glycosidases"/>
    <property type="match status" value="1"/>
</dbReference>
<comment type="caution">
    <text evidence="18">The sequence shown here is derived from an EMBL/GenBank/DDBJ whole genome shotgun (WGS) entry which is preliminary data.</text>
</comment>
<dbReference type="PANTHER" id="PTHR22762">
    <property type="entry name" value="ALPHA-GLUCOSIDASE"/>
    <property type="match status" value="1"/>
</dbReference>
<evidence type="ECO:0000256" key="7">
    <source>
        <dbReference type="ARBA" id="ARBA00022801"/>
    </source>
</evidence>
<dbReference type="EMBL" id="NJEU01000396">
    <property type="protein sequence ID" value="PHH75018.1"/>
    <property type="molecule type" value="Genomic_DNA"/>
</dbReference>
<evidence type="ECO:0000256" key="5">
    <source>
        <dbReference type="ARBA" id="ARBA00012741"/>
    </source>
</evidence>
<dbReference type="EC" id="3.2.1.20" evidence="5"/>
<evidence type="ECO:0000256" key="9">
    <source>
        <dbReference type="ARBA" id="ARBA00023180"/>
    </source>
</evidence>
<dbReference type="InterPro" id="IPR048395">
    <property type="entry name" value="Glyco_hydro_31_C"/>
</dbReference>
<evidence type="ECO:0000256" key="6">
    <source>
        <dbReference type="ARBA" id="ARBA00022729"/>
    </source>
</evidence>
<keyword evidence="6 14" id="KW-0732">Signal</keyword>
<dbReference type="CDD" id="cd14752">
    <property type="entry name" value="GH31_N"/>
    <property type="match status" value="1"/>
</dbReference>
<evidence type="ECO:0000313" key="19">
    <source>
        <dbReference type="Proteomes" id="UP000224854"/>
    </source>
</evidence>
<protein>
    <recommendedName>
        <fullName evidence="5">alpha-glucosidase</fullName>
        <ecNumber evidence="5">3.2.1.20</ecNumber>
    </recommendedName>
    <alternativeName>
        <fullName evidence="11">Glucosidase II subunit alpha</fullName>
    </alternativeName>
</protein>
<sequence>MRSASEQLWNWAALLCCLAALLCLIQQTDAVKEHDFKKCNQSGFCKRNRDYADRAEDYSATWSSPYQIVPESVALKEGQLQAMVLKTLNANRETARFPLTVSFLKSGLARVTMDEERRQKGDIELRHNSHVRKERYNEVDKWAIVGGLELDPNAQIASQDQSQMVIKYGPDSTTEAFIKFSPFRMDFRRNGETHIKFNSRGLLNIEHWRPKVDKPQSPEGNDENKSENQQGEAESQPEKQESETENKPEGGTQDGTQDATQDGTQDGEDESTWWDESFGGNTDSKPRGPESVALDITFLEYGHVYGIPEHTGPMSLKPTRGEFDDYLEPYRMYNSDVFEYVLDSPMTLYGSIPFMQAHRKGSSVGVFWLNAAETWVDIVKAEDKAKTAQSGSTAKTSTHTHWISENGLLDVFVLMGPTPSDLTHRYGELTGYTTLPPEFSIGYHQCRWNYISDEDLRDVDRKMDKFNIPYDVIWLDIEYTEDRKYFTWEPHSFPDPITTGQLLDIHGRKLVVIIDPHIKKLDTYVVSQQLTSQDLAVHNKDNEIFEGWCWPGSSNWVDCFNPKANEWWKTLFKYKFFNGTMENTFLWNDMNEPSVFNGPETTMPKDNIHFGNWEHRDVHNLNGLTFHKASYDAMVSRKEGERQRPFILTRSFYAGSQRLGAMWTGDNQAEWGHLAASIPMILNQGISGYPFAGADVGGFFGNPEKDLMARWYQAGAFYPFFRGHAHIDSRRREPYLLPRPYRQIVTAALRLRYSLLPSWYTAFFQASKDGSPIVRPMFWTHPDTEGGFAIDDQFFLGSTGLLVKPIVEKDQVSTEVWIPDGETYFDYKTYHVMRTEAGKKVTVEAKIDEIPLLMRGGHIFPRRDIPRRSSAAMRFDDYTLMVVVAKNGRAEGELYADDGSSFDHGDGQYIHRKFVLETNTLSSVDAKEQQGGAVKAGDWLKAMSDVSIDRIIIVGAPAAWDRGEVKIVSESRTWNIKVQYHKADKGRAAFAVVGRVGAAITDDWSISLG</sequence>
<dbReference type="OrthoDB" id="3237269at2759"/>
<feature type="compositionally biased region" description="Basic and acidic residues" evidence="13">
    <location>
        <begin position="207"/>
        <end position="226"/>
    </location>
</feature>
<evidence type="ECO:0000313" key="18">
    <source>
        <dbReference type="EMBL" id="PHH75018.1"/>
    </source>
</evidence>
<dbReference type="InterPro" id="IPR011013">
    <property type="entry name" value="Gal_mutarotase_sf_dom"/>
</dbReference>
<dbReference type="Pfam" id="PF13802">
    <property type="entry name" value="Gal_mutarotas_2"/>
    <property type="match status" value="1"/>
</dbReference>
<evidence type="ECO:0000259" key="17">
    <source>
        <dbReference type="Pfam" id="PF21365"/>
    </source>
</evidence>